<name>A0ABW7EQ45_9BURK</name>
<gene>
    <name evidence="1" type="ORF">ACG02S_17045</name>
</gene>
<evidence type="ECO:0000313" key="1">
    <source>
        <dbReference type="EMBL" id="MFG6415604.1"/>
    </source>
</evidence>
<dbReference type="EMBL" id="JBIGHY010000006">
    <property type="protein sequence ID" value="MFG6415604.1"/>
    <property type="molecule type" value="Genomic_DNA"/>
</dbReference>
<reference evidence="1 2" key="1">
    <citation type="submission" date="2024-09" db="EMBL/GenBank/DDBJ databases">
        <title>Novel species of the genus Pelomonas and Roseateles isolated from streams.</title>
        <authorList>
            <person name="Lu H."/>
        </authorList>
    </citation>
    <scope>NUCLEOTIDE SEQUENCE [LARGE SCALE GENOMIC DNA]</scope>
    <source>
        <strain evidence="1 2">DC23W</strain>
    </source>
</reference>
<comment type="caution">
    <text evidence="1">The sequence shown here is derived from an EMBL/GenBank/DDBJ whole genome shotgun (WGS) entry which is preliminary data.</text>
</comment>
<keyword evidence="2" id="KW-1185">Reference proteome</keyword>
<accession>A0ABW7EQ45</accession>
<proteinExistence type="predicted"/>
<evidence type="ECO:0000313" key="2">
    <source>
        <dbReference type="Proteomes" id="UP001606300"/>
    </source>
</evidence>
<dbReference type="Proteomes" id="UP001606300">
    <property type="component" value="Unassembled WGS sequence"/>
</dbReference>
<sequence>MEDLGFDLTLATPTGRNVIVEIKRTHSMRDVRNALLSLVTALAQRPDADALCLVYESRLSSQRLEEELSTFRELLRPDLAERVYLAMAVDQDFQGTLPRGTEGLLDDLRAAIQRDGGEAAAPRVSRQHVMATLVQRWLDGFQGSSITQTQRLTGASRPTVAAAHADLRAANVVRVQSLMVTVIDDISGPILQKLAQEYAKTRKLAWYTDVSGMNRSPAEMASRLLKLQASGRIGLDVQIGGVIGAKEHYSDLDLTAAPRLDLCVYGSADGIARHLDAGLQPIKPFAHGHPFLQPSLVLHEQRPLADTTGASGNAAPSLDCLADLMEMGLEAQAQQMASFLVDRARGMHR</sequence>
<protein>
    <recommendedName>
        <fullName evidence="3">PD-(D/E)XK nuclease family protein</fullName>
    </recommendedName>
</protein>
<organism evidence="1 2">
    <name type="scientific">Pelomonas dachongensis</name>
    <dbReference type="NCBI Taxonomy" id="3299029"/>
    <lineage>
        <taxon>Bacteria</taxon>
        <taxon>Pseudomonadati</taxon>
        <taxon>Pseudomonadota</taxon>
        <taxon>Betaproteobacteria</taxon>
        <taxon>Burkholderiales</taxon>
        <taxon>Sphaerotilaceae</taxon>
        <taxon>Roseateles</taxon>
    </lineage>
</organism>
<evidence type="ECO:0008006" key="3">
    <source>
        <dbReference type="Google" id="ProtNLM"/>
    </source>
</evidence>